<evidence type="ECO:0000256" key="8">
    <source>
        <dbReference type="SAM" id="Phobius"/>
    </source>
</evidence>
<feature type="transmembrane region" description="Helical" evidence="8">
    <location>
        <begin position="157"/>
        <end position="174"/>
    </location>
</feature>
<evidence type="ECO:0000256" key="3">
    <source>
        <dbReference type="ARBA" id="ARBA00022448"/>
    </source>
</evidence>
<comment type="similarity">
    <text evidence="2">Belongs to the auxin efflux carrier (TC 2.A.69) family.</text>
</comment>
<evidence type="ECO:0000256" key="4">
    <source>
        <dbReference type="ARBA" id="ARBA00022475"/>
    </source>
</evidence>
<feature type="transmembrane region" description="Helical" evidence="8">
    <location>
        <begin position="102"/>
        <end position="119"/>
    </location>
</feature>
<evidence type="ECO:0000256" key="5">
    <source>
        <dbReference type="ARBA" id="ARBA00022692"/>
    </source>
</evidence>
<keyword evidence="4" id="KW-1003">Cell membrane</keyword>
<protein>
    <submittedName>
        <fullName evidence="9">Transporter</fullName>
    </submittedName>
</protein>
<evidence type="ECO:0000313" key="10">
    <source>
        <dbReference type="Proteomes" id="UP000651977"/>
    </source>
</evidence>
<name>A0ABQ1I1N2_9ALTE</name>
<evidence type="ECO:0000256" key="1">
    <source>
        <dbReference type="ARBA" id="ARBA00004651"/>
    </source>
</evidence>
<dbReference type="EMBL" id="BMDY01000009">
    <property type="protein sequence ID" value="GGB04773.1"/>
    <property type="molecule type" value="Genomic_DNA"/>
</dbReference>
<feature type="transmembrane region" description="Helical" evidence="8">
    <location>
        <begin position="6"/>
        <end position="27"/>
    </location>
</feature>
<feature type="transmembrane region" description="Helical" evidence="8">
    <location>
        <begin position="68"/>
        <end position="90"/>
    </location>
</feature>
<sequence>MDDLSVAWTILSIIAPLVLIVMLGLLYGRKHRPDISAANRMNMDIFCPALIFSVLANNHLEFTHYSQLFIAAIWVVLGSGLLLLPLVKLYRLNARTFLPPMMFNNAGNLGLPLIILAFGESAMPIAVILFMVEMVLHFSVGLYFIDPKAKIHTSLRIPVIVAAILGLLWGGLTLPLPQLLATPIDMLGQISVPLMLFTLGVRLIDVNLKDWKVGLIGAIACPLSGLVCAAMAIWLLPLPPTQQACLILFAALPPAVLNFIIAEQYQLEPQRVASIVMLGNIASLLFIPLALVWVLPSS</sequence>
<dbReference type="RefSeq" id="WP_229711157.1">
    <property type="nucleotide sequence ID" value="NZ_BMDY01000009.1"/>
</dbReference>
<comment type="caution">
    <text evidence="9">The sequence shown here is derived from an EMBL/GenBank/DDBJ whole genome shotgun (WGS) entry which is preliminary data.</text>
</comment>
<keyword evidence="5 8" id="KW-0812">Transmembrane</keyword>
<feature type="transmembrane region" description="Helical" evidence="8">
    <location>
        <begin position="241"/>
        <end position="260"/>
    </location>
</feature>
<feature type="transmembrane region" description="Helical" evidence="8">
    <location>
        <begin position="213"/>
        <end position="235"/>
    </location>
</feature>
<keyword evidence="10" id="KW-1185">Reference proteome</keyword>
<organism evidence="9 10">
    <name type="scientific">Agarivorans gilvus</name>
    <dbReference type="NCBI Taxonomy" id="680279"/>
    <lineage>
        <taxon>Bacteria</taxon>
        <taxon>Pseudomonadati</taxon>
        <taxon>Pseudomonadota</taxon>
        <taxon>Gammaproteobacteria</taxon>
        <taxon>Alteromonadales</taxon>
        <taxon>Alteromonadaceae</taxon>
        <taxon>Agarivorans</taxon>
    </lineage>
</organism>
<dbReference type="Pfam" id="PF03547">
    <property type="entry name" value="Mem_trans"/>
    <property type="match status" value="1"/>
</dbReference>
<dbReference type="InterPro" id="IPR004776">
    <property type="entry name" value="Mem_transp_PIN-like"/>
</dbReference>
<dbReference type="Proteomes" id="UP000651977">
    <property type="component" value="Unassembled WGS sequence"/>
</dbReference>
<dbReference type="Gene3D" id="1.20.1530.20">
    <property type="match status" value="1"/>
</dbReference>
<reference evidence="10" key="1">
    <citation type="journal article" date="2019" name="Int. J. Syst. Evol. Microbiol.">
        <title>The Global Catalogue of Microorganisms (GCM) 10K type strain sequencing project: providing services to taxonomists for standard genome sequencing and annotation.</title>
        <authorList>
            <consortium name="The Broad Institute Genomics Platform"/>
            <consortium name="The Broad Institute Genome Sequencing Center for Infectious Disease"/>
            <person name="Wu L."/>
            <person name="Ma J."/>
        </authorList>
    </citation>
    <scope>NUCLEOTIDE SEQUENCE [LARGE SCALE GENOMIC DNA]</scope>
    <source>
        <strain evidence="10">CGMCC 1.10131</strain>
    </source>
</reference>
<dbReference type="PANTHER" id="PTHR36838:SF1">
    <property type="entry name" value="SLR1864 PROTEIN"/>
    <property type="match status" value="1"/>
</dbReference>
<feature type="transmembrane region" description="Helical" evidence="8">
    <location>
        <begin position="272"/>
        <end position="295"/>
    </location>
</feature>
<feature type="transmembrane region" description="Helical" evidence="8">
    <location>
        <begin position="125"/>
        <end position="145"/>
    </location>
</feature>
<evidence type="ECO:0000256" key="6">
    <source>
        <dbReference type="ARBA" id="ARBA00022989"/>
    </source>
</evidence>
<accession>A0ABQ1I1N2</accession>
<evidence type="ECO:0000256" key="2">
    <source>
        <dbReference type="ARBA" id="ARBA00010145"/>
    </source>
</evidence>
<evidence type="ECO:0000313" key="9">
    <source>
        <dbReference type="EMBL" id="GGB04773.1"/>
    </source>
</evidence>
<dbReference type="PANTHER" id="PTHR36838">
    <property type="entry name" value="AUXIN EFFLUX CARRIER FAMILY PROTEIN"/>
    <property type="match status" value="1"/>
</dbReference>
<feature type="transmembrane region" description="Helical" evidence="8">
    <location>
        <begin position="186"/>
        <end position="204"/>
    </location>
</feature>
<evidence type="ECO:0000256" key="7">
    <source>
        <dbReference type="ARBA" id="ARBA00023136"/>
    </source>
</evidence>
<keyword evidence="7 8" id="KW-0472">Membrane</keyword>
<keyword evidence="3" id="KW-0813">Transport</keyword>
<dbReference type="InterPro" id="IPR038770">
    <property type="entry name" value="Na+/solute_symporter_sf"/>
</dbReference>
<keyword evidence="6 8" id="KW-1133">Transmembrane helix</keyword>
<comment type="subcellular location">
    <subcellularLocation>
        <location evidence="1">Cell membrane</location>
        <topology evidence="1">Multi-pass membrane protein</topology>
    </subcellularLocation>
</comment>
<gene>
    <name evidence="9" type="ORF">GCM10007414_17570</name>
</gene>
<proteinExistence type="inferred from homology"/>